<dbReference type="EMBL" id="JACTAM010000022">
    <property type="protein sequence ID" value="KAI2650668.1"/>
    <property type="molecule type" value="Genomic_DNA"/>
</dbReference>
<organism evidence="2 3">
    <name type="scientific">Labeo rohita</name>
    <name type="common">Indian major carp</name>
    <name type="synonym">Cyprinus rohita</name>
    <dbReference type="NCBI Taxonomy" id="84645"/>
    <lineage>
        <taxon>Eukaryota</taxon>
        <taxon>Metazoa</taxon>
        <taxon>Chordata</taxon>
        <taxon>Craniata</taxon>
        <taxon>Vertebrata</taxon>
        <taxon>Euteleostomi</taxon>
        <taxon>Actinopterygii</taxon>
        <taxon>Neopterygii</taxon>
        <taxon>Teleostei</taxon>
        <taxon>Ostariophysi</taxon>
        <taxon>Cypriniformes</taxon>
        <taxon>Cyprinidae</taxon>
        <taxon>Labeoninae</taxon>
        <taxon>Labeonini</taxon>
        <taxon>Labeo</taxon>
    </lineage>
</organism>
<comment type="caution">
    <text evidence="2">The sequence shown here is derived from an EMBL/GenBank/DDBJ whole genome shotgun (WGS) entry which is preliminary data.</text>
</comment>
<keyword evidence="1" id="KW-1133">Transmembrane helix</keyword>
<evidence type="ECO:0000313" key="2">
    <source>
        <dbReference type="EMBL" id="KAI2650668.1"/>
    </source>
</evidence>
<dbReference type="Proteomes" id="UP000830375">
    <property type="component" value="Unassembled WGS sequence"/>
</dbReference>
<gene>
    <name evidence="2" type="ORF">H4Q32_000707</name>
</gene>
<protein>
    <submittedName>
        <fullName evidence="2">Erythroid membrane-associated protein</fullName>
    </submittedName>
</protein>
<evidence type="ECO:0000256" key="1">
    <source>
        <dbReference type="SAM" id="Phobius"/>
    </source>
</evidence>
<keyword evidence="1" id="KW-0812">Transmembrane</keyword>
<keyword evidence="3" id="KW-1185">Reference proteome</keyword>
<keyword evidence="1" id="KW-0472">Membrane</keyword>
<sequence length="90" mass="10324">MKKTLIADIKGGRGRVYILKECLTLDGRTGSLKISPIRAEQAGLYELKITRGNETRREFFNIVIRGESLLSFSVMIITVLPYIHLFFFCR</sequence>
<feature type="transmembrane region" description="Helical" evidence="1">
    <location>
        <begin position="69"/>
        <end position="89"/>
    </location>
</feature>
<proteinExistence type="predicted"/>
<accession>A0ABQ8LLX4</accession>
<reference evidence="2 3" key="1">
    <citation type="submission" date="2022-01" db="EMBL/GenBank/DDBJ databases">
        <title>A high-quality chromosome-level genome assembly of rohu carp, Labeo rohita.</title>
        <authorList>
            <person name="Arick M.A. II"/>
            <person name="Hsu C.-Y."/>
            <person name="Magbanua Z."/>
            <person name="Pechanova O."/>
            <person name="Grover C."/>
            <person name="Miller E."/>
            <person name="Thrash A."/>
            <person name="Ezzel L."/>
            <person name="Alam S."/>
            <person name="Benzie J."/>
            <person name="Hamilton M."/>
            <person name="Karsi A."/>
            <person name="Lawrence M.L."/>
            <person name="Peterson D.G."/>
        </authorList>
    </citation>
    <scope>NUCLEOTIDE SEQUENCE [LARGE SCALE GENOMIC DNA]</scope>
    <source>
        <strain evidence="3">BAU-BD-2019</strain>
        <tissue evidence="2">Blood</tissue>
    </source>
</reference>
<name>A0ABQ8LLX4_LABRO</name>
<dbReference type="Gene3D" id="2.60.40.2710">
    <property type="match status" value="1"/>
</dbReference>
<evidence type="ECO:0000313" key="3">
    <source>
        <dbReference type="Proteomes" id="UP000830375"/>
    </source>
</evidence>